<protein>
    <submittedName>
        <fullName evidence="1">6622_t:CDS:1</fullName>
    </submittedName>
</protein>
<evidence type="ECO:0000313" key="2">
    <source>
        <dbReference type="Proteomes" id="UP000789860"/>
    </source>
</evidence>
<evidence type="ECO:0000313" key="1">
    <source>
        <dbReference type="EMBL" id="CAG8586088.1"/>
    </source>
</evidence>
<sequence>MSAQTTSILMAFYHVIAIENWTYVNITNYYQEKIGKNERKKILDHIKKDLKKVLNPNFDFDILRKRKAQEILDTWKNWSSPKNSDTTLDSHNSCVKIGNLQIATDSATQINNNNCQDINFTCDITKGTEDGVRNVNTE</sequence>
<name>A0ACA9MEG5_9GLOM</name>
<feature type="non-terminal residue" evidence="1">
    <location>
        <position position="138"/>
    </location>
</feature>
<comment type="caution">
    <text evidence="1">The sequence shown here is derived from an EMBL/GenBank/DDBJ whole genome shotgun (WGS) entry which is preliminary data.</text>
</comment>
<proteinExistence type="predicted"/>
<dbReference type="Proteomes" id="UP000789860">
    <property type="component" value="Unassembled WGS sequence"/>
</dbReference>
<keyword evidence="2" id="KW-1185">Reference proteome</keyword>
<accession>A0ACA9MEG5</accession>
<reference evidence="1" key="1">
    <citation type="submission" date="2021-06" db="EMBL/GenBank/DDBJ databases">
        <authorList>
            <person name="Kallberg Y."/>
            <person name="Tangrot J."/>
            <person name="Rosling A."/>
        </authorList>
    </citation>
    <scope>NUCLEOTIDE SEQUENCE</scope>
    <source>
        <strain evidence="1">AU212A</strain>
    </source>
</reference>
<gene>
    <name evidence="1" type="ORF">SCALOS_LOCUS6397</name>
</gene>
<organism evidence="1 2">
    <name type="scientific">Scutellospora calospora</name>
    <dbReference type="NCBI Taxonomy" id="85575"/>
    <lineage>
        <taxon>Eukaryota</taxon>
        <taxon>Fungi</taxon>
        <taxon>Fungi incertae sedis</taxon>
        <taxon>Mucoromycota</taxon>
        <taxon>Glomeromycotina</taxon>
        <taxon>Glomeromycetes</taxon>
        <taxon>Diversisporales</taxon>
        <taxon>Gigasporaceae</taxon>
        <taxon>Scutellospora</taxon>
    </lineage>
</organism>
<dbReference type="EMBL" id="CAJVPM010012133">
    <property type="protein sequence ID" value="CAG8586088.1"/>
    <property type="molecule type" value="Genomic_DNA"/>
</dbReference>